<feature type="chain" id="PRO_5023001616" evidence="1">
    <location>
        <begin position="23"/>
        <end position="232"/>
    </location>
</feature>
<dbReference type="EMBL" id="ACCU02000001">
    <property type="protein sequence ID" value="EEE44306.1"/>
    <property type="molecule type" value="Genomic_DNA"/>
</dbReference>
<feature type="signal peptide" evidence="1">
    <location>
        <begin position="1"/>
        <end position="22"/>
    </location>
</feature>
<comment type="caution">
    <text evidence="2">The sequence shown here is derived from an EMBL/GenBank/DDBJ whole genome shotgun (WGS) entry which is preliminary data.</text>
</comment>
<evidence type="ECO:0000313" key="3">
    <source>
        <dbReference type="Proteomes" id="UP000004703"/>
    </source>
</evidence>
<dbReference type="PANTHER" id="PTHR35936">
    <property type="entry name" value="MEMBRANE-BOUND LYTIC MUREIN TRANSGLYCOSYLASE F"/>
    <property type="match status" value="1"/>
</dbReference>
<proteinExistence type="predicted"/>
<name>A0A5E8GWH3_ROSAD</name>
<dbReference type="Gene3D" id="3.40.190.10">
    <property type="entry name" value="Periplasmic binding protein-like II"/>
    <property type="match status" value="2"/>
</dbReference>
<evidence type="ECO:0000313" key="2">
    <source>
        <dbReference type="EMBL" id="EEE44306.1"/>
    </source>
</evidence>
<dbReference type="AlphaFoldDB" id="A0A5E8GWH3"/>
<gene>
    <name evidence="2" type="ORF">SADFL11_1593</name>
</gene>
<sequence length="232" mass="25133">MKLIKTLSAVVVSFGLTAAAQADTVKIGVGEWAPYIGESLPDQGLHTKRVLDVLKAAGYDVELEFSPWKRTLEVARRGDTAATFSWSHSEDRAADFIYPKVPLEEQTDVIFYNKEKHPDGVSVSSIEDIKAQGLKVVGLSGYWYESALADAGVDIHIVSSEDNAWKFLQAGRADIMIENEVVGSLSVENTLGADAGSIGKGAVLRTVPMYVLFSKAHPEGQKLADAWDAHAK</sequence>
<dbReference type="Proteomes" id="UP000004703">
    <property type="component" value="Chromosome"/>
</dbReference>
<keyword evidence="1" id="KW-0732">Signal</keyword>
<organism evidence="2 3">
    <name type="scientific">Roseibium alexandrii (strain DSM 17067 / NCIMB 14079 / DFL-11)</name>
    <name type="common">Labrenzia alexandrii</name>
    <dbReference type="NCBI Taxonomy" id="244592"/>
    <lineage>
        <taxon>Bacteria</taxon>
        <taxon>Pseudomonadati</taxon>
        <taxon>Pseudomonadota</taxon>
        <taxon>Alphaproteobacteria</taxon>
        <taxon>Hyphomicrobiales</taxon>
        <taxon>Stappiaceae</taxon>
        <taxon>Roseibium</taxon>
    </lineage>
</organism>
<dbReference type="RefSeq" id="WP_008191294.1">
    <property type="nucleotide sequence ID" value="NZ_CM011002.1"/>
</dbReference>
<reference evidence="2 3" key="1">
    <citation type="submission" date="2008-01" db="EMBL/GenBank/DDBJ databases">
        <authorList>
            <person name="Wagner-Dobler I."/>
            <person name="Ferriera S."/>
            <person name="Johnson J."/>
            <person name="Kravitz S."/>
            <person name="Beeson K."/>
            <person name="Sutton G."/>
            <person name="Rogers Y.-H."/>
            <person name="Friedman R."/>
            <person name="Frazier M."/>
            <person name="Venter J.C."/>
        </authorList>
    </citation>
    <scope>NUCLEOTIDE SEQUENCE [LARGE SCALE GENOMIC DNA]</scope>
    <source>
        <strain evidence="3">DSM 17067 / NCIMB 14079 / DFL-11</strain>
    </source>
</reference>
<evidence type="ECO:0000256" key="1">
    <source>
        <dbReference type="SAM" id="SignalP"/>
    </source>
</evidence>
<reference evidence="2 3" key="2">
    <citation type="submission" date="2013-04" db="EMBL/GenBank/DDBJ databases">
        <authorList>
            <person name="Fiebig A."/>
            <person name="Pradella S."/>
            <person name="Wagner-Doebler I."/>
        </authorList>
    </citation>
    <scope>NUCLEOTIDE SEQUENCE [LARGE SCALE GENOMIC DNA]</scope>
    <source>
        <strain evidence="3">DSM 17067 / NCIMB 14079 / DFL-11</strain>
    </source>
</reference>
<dbReference type="PANTHER" id="PTHR35936:SF25">
    <property type="entry name" value="ABC TRANSPORTER SUBSTRATE-BINDING PROTEIN"/>
    <property type="match status" value="1"/>
</dbReference>
<dbReference type="SUPFAM" id="SSF53850">
    <property type="entry name" value="Periplasmic binding protein-like II"/>
    <property type="match status" value="1"/>
</dbReference>
<protein>
    <submittedName>
        <fullName evidence="2">Bacterial extracellular solute-binding protein, family 3</fullName>
    </submittedName>
</protein>
<accession>A0A5E8GWH3</accession>